<dbReference type="InterPro" id="IPR055170">
    <property type="entry name" value="GFO_IDH_MocA-like_dom"/>
</dbReference>
<dbReference type="SUPFAM" id="SSF55347">
    <property type="entry name" value="Glyceraldehyde-3-phosphate dehydrogenase-like, C-terminal domain"/>
    <property type="match status" value="1"/>
</dbReference>
<evidence type="ECO:0000259" key="3">
    <source>
        <dbReference type="Pfam" id="PF22725"/>
    </source>
</evidence>
<evidence type="ECO:0000313" key="4">
    <source>
        <dbReference type="EMBL" id="CAI8033527.1"/>
    </source>
</evidence>
<dbReference type="Gene3D" id="3.40.50.720">
    <property type="entry name" value="NAD(P)-binding Rossmann-like Domain"/>
    <property type="match status" value="1"/>
</dbReference>
<dbReference type="InterPro" id="IPR000683">
    <property type="entry name" value="Gfo/Idh/MocA-like_OxRdtase_N"/>
</dbReference>
<dbReference type="AlphaFoldDB" id="A0AA35SQR2"/>
<dbReference type="GO" id="GO:0000166">
    <property type="term" value="F:nucleotide binding"/>
    <property type="evidence" value="ECO:0007669"/>
    <property type="project" value="InterPro"/>
</dbReference>
<name>A0AA35SQR2_GEOBA</name>
<evidence type="ECO:0000259" key="2">
    <source>
        <dbReference type="Pfam" id="PF01408"/>
    </source>
</evidence>
<accession>A0AA35SQR2</accession>
<dbReference type="Proteomes" id="UP001174909">
    <property type="component" value="Unassembled WGS sequence"/>
</dbReference>
<dbReference type="Pfam" id="PF22725">
    <property type="entry name" value="GFO_IDH_MocA_C3"/>
    <property type="match status" value="1"/>
</dbReference>
<reference evidence="4" key="1">
    <citation type="submission" date="2023-03" db="EMBL/GenBank/DDBJ databases">
        <authorList>
            <person name="Steffen K."/>
            <person name="Cardenas P."/>
        </authorList>
    </citation>
    <scope>NUCLEOTIDE SEQUENCE</scope>
</reference>
<feature type="domain" description="GFO/IDH/MocA-like oxidoreductase" evidence="3">
    <location>
        <begin position="172"/>
        <end position="237"/>
    </location>
</feature>
<dbReference type="Gene3D" id="3.30.360.10">
    <property type="entry name" value="Dihydrodipicolinate Reductase, domain 2"/>
    <property type="match status" value="1"/>
</dbReference>
<comment type="similarity">
    <text evidence="1">Belongs to the Gfo/Idh/MocA family.</text>
</comment>
<dbReference type="InterPro" id="IPR051450">
    <property type="entry name" value="Gfo/Idh/MocA_Oxidoreductases"/>
</dbReference>
<keyword evidence="5" id="KW-1185">Reference proteome</keyword>
<dbReference type="EMBL" id="CASHTH010002675">
    <property type="protein sequence ID" value="CAI8033527.1"/>
    <property type="molecule type" value="Genomic_DNA"/>
</dbReference>
<comment type="caution">
    <text evidence="4">The sequence shown here is derived from an EMBL/GenBank/DDBJ whole genome shotgun (WGS) entry which is preliminary data.</text>
</comment>
<dbReference type="PANTHER" id="PTHR43377:SF1">
    <property type="entry name" value="BILIVERDIN REDUCTASE A"/>
    <property type="match status" value="1"/>
</dbReference>
<sequence>MEKVNIALIGAGGMANGVHYPSLRECEDVNLVGLCDMVPSKLQATAERFEIEETFTDYKQMLEKTSPDAVYILMPPQHLFPLAIHCLSQQHHVFIEKPPGVTLHQTKEMARAAEKNNCKSMVGFNRRFIPLLRKVKTIVEKQGPIIQCMSTFHKNTPDAHYYDGVIDVLTCDAIHAVDALRWLGGGEVKAVASDINSFYSERENSFNALVKFTSGASGYLCTNWSVGGRIHTFEMHAREISAYINPDAGGRAILHTPKGTTEITPEEAAGSDASHRAYGFYGESRHFVDCIQQNQQPLTCFADAVKTMELVTAIYQNRIDA</sequence>
<dbReference type="PANTHER" id="PTHR43377">
    <property type="entry name" value="BILIVERDIN REDUCTASE A"/>
    <property type="match status" value="1"/>
</dbReference>
<gene>
    <name evidence="4" type="ORF">GBAR_LOCUS18907</name>
</gene>
<dbReference type="InterPro" id="IPR036291">
    <property type="entry name" value="NAD(P)-bd_dom_sf"/>
</dbReference>
<evidence type="ECO:0000313" key="5">
    <source>
        <dbReference type="Proteomes" id="UP001174909"/>
    </source>
</evidence>
<evidence type="ECO:0000256" key="1">
    <source>
        <dbReference type="ARBA" id="ARBA00010928"/>
    </source>
</evidence>
<dbReference type="Pfam" id="PF01408">
    <property type="entry name" value="GFO_IDH_MocA"/>
    <property type="match status" value="1"/>
</dbReference>
<dbReference type="SUPFAM" id="SSF51735">
    <property type="entry name" value="NAD(P)-binding Rossmann-fold domains"/>
    <property type="match status" value="1"/>
</dbReference>
<protein>
    <submittedName>
        <fullName evidence="4">UDP-N-acetylglucosamine 3-dehydrogenase</fullName>
    </submittedName>
</protein>
<proteinExistence type="inferred from homology"/>
<feature type="domain" description="Gfo/Idh/MocA-like oxidoreductase N-terminal" evidence="2">
    <location>
        <begin position="4"/>
        <end position="124"/>
    </location>
</feature>
<organism evidence="4 5">
    <name type="scientific">Geodia barretti</name>
    <name type="common">Barrett's horny sponge</name>
    <dbReference type="NCBI Taxonomy" id="519541"/>
    <lineage>
        <taxon>Eukaryota</taxon>
        <taxon>Metazoa</taxon>
        <taxon>Porifera</taxon>
        <taxon>Demospongiae</taxon>
        <taxon>Heteroscleromorpha</taxon>
        <taxon>Tetractinellida</taxon>
        <taxon>Astrophorina</taxon>
        <taxon>Geodiidae</taxon>
        <taxon>Geodia</taxon>
    </lineage>
</organism>